<evidence type="ECO:0000256" key="2">
    <source>
        <dbReference type="SAM" id="MobiDB-lite"/>
    </source>
</evidence>
<evidence type="ECO:0000313" key="4">
    <source>
        <dbReference type="EMBL" id="SLM99147.1"/>
    </source>
</evidence>
<dbReference type="InterPro" id="IPR006076">
    <property type="entry name" value="FAD-dep_OxRdtase"/>
</dbReference>
<dbReference type="Gene3D" id="3.30.9.10">
    <property type="entry name" value="D-Amino Acid Oxidase, subunit A, domain 2"/>
    <property type="match status" value="1"/>
</dbReference>
<protein>
    <submittedName>
        <fullName evidence="4">D-amino acid dehydrogenase small subunit</fullName>
        <ecNumber evidence="4">1.4.99.6</ecNumber>
    </submittedName>
</protein>
<proteinExistence type="predicted"/>
<dbReference type="InterPro" id="IPR036188">
    <property type="entry name" value="FAD/NAD-bd_sf"/>
</dbReference>
<name>A0A1X6XKW2_9MICO</name>
<feature type="domain" description="FAD dependent oxidoreductase" evidence="3">
    <location>
        <begin position="27"/>
        <end position="416"/>
    </location>
</feature>
<evidence type="ECO:0000259" key="3">
    <source>
        <dbReference type="Pfam" id="PF01266"/>
    </source>
</evidence>
<dbReference type="PANTHER" id="PTHR13847:SF289">
    <property type="entry name" value="GLYCINE OXIDASE"/>
    <property type="match status" value="1"/>
</dbReference>
<dbReference type="EC" id="1.4.99.6" evidence="4"/>
<dbReference type="GO" id="GO:0016491">
    <property type="term" value="F:oxidoreductase activity"/>
    <property type="evidence" value="ECO:0007669"/>
    <property type="project" value="UniProtKB-KW"/>
</dbReference>
<reference evidence="5" key="1">
    <citation type="submission" date="2017-02" db="EMBL/GenBank/DDBJ databases">
        <authorList>
            <person name="Dridi B."/>
        </authorList>
    </citation>
    <scope>NUCLEOTIDE SEQUENCE [LARGE SCALE GENOMIC DNA]</scope>
    <source>
        <strain evidence="5">B Co 03.10</strain>
    </source>
</reference>
<accession>A0A1X6XKW2</accession>
<dbReference type="Proteomes" id="UP000196581">
    <property type="component" value="Unassembled WGS sequence"/>
</dbReference>
<keyword evidence="1 4" id="KW-0560">Oxidoreductase</keyword>
<evidence type="ECO:0000313" key="5">
    <source>
        <dbReference type="Proteomes" id="UP000196581"/>
    </source>
</evidence>
<feature type="compositionally biased region" description="Polar residues" evidence="2">
    <location>
        <begin position="11"/>
        <end position="22"/>
    </location>
</feature>
<dbReference type="AlphaFoldDB" id="A0A1X6XKW2"/>
<sequence>MDAFDDLEASPVNTEPSTTSETQSRRHVAVIGGGVIGLSSAYRLAQSGLDVTVLERDEIGQGASWGNAGWIVPTLIQPFNSPGAATDAFKTFVTRGGYAALRQFPTPRLAAWGLSFLRHSGSSRSAASMRTLAAMAHDTAEATGQLADELDFEVHRTGLLIPFRSDEALEGYTHTQAQVQELGYEGRVEWLDSQQVAQREPSLSDDLAGGVHLLDELTVRPDSMTSALARGFREAGGELREHTFVTGLDEEPGGRWTVATTSGADLLVDAVVVAAGEHSASLLRKGRARILLQSGRGCSVTLPPVLTLNQAVKIAEVQVACSPFDNGQVRVSGTFDLVGKDAPTNRSRMQHVLDAATPYLPGLAEVDLDEHEVWSGARPTTPDSVPVVGPVGPAPGLYAATGHGTLGMTLAAGTANTIHTHVTRLMRSRGVATA</sequence>
<dbReference type="Gene3D" id="3.50.50.60">
    <property type="entry name" value="FAD/NAD(P)-binding domain"/>
    <property type="match status" value="2"/>
</dbReference>
<feature type="region of interest" description="Disordered" evidence="2">
    <location>
        <begin position="1"/>
        <end position="25"/>
    </location>
</feature>
<dbReference type="PANTHER" id="PTHR13847">
    <property type="entry name" value="SARCOSINE DEHYDROGENASE-RELATED"/>
    <property type="match status" value="1"/>
</dbReference>
<organism evidence="4 5">
    <name type="scientific">Brevibacterium yomogidense</name>
    <dbReference type="NCBI Taxonomy" id="946573"/>
    <lineage>
        <taxon>Bacteria</taxon>
        <taxon>Bacillati</taxon>
        <taxon>Actinomycetota</taxon>
        <taxon>Actinomycetes</taxon>
        <taxon>Micrococcales</taxon>
        <taxon>Brevibacteriaceae</taxon>
        <taxon>Brevibacterium</taxon>
    </lineage>
</organism>
<gene>
    <name evidence="4" type="ORF">FM105_10365</name>
</gene>
<dbReference type="Pfam" id="PF01266">
    <property type="entry name" value="DAO"/>
    <property type="match status" value="1"/>
</dbReference>
<dbReference type="SUPFAM" id="SSF54373">
    <property type="entry name" value="FAD-linked reductases, C-terminal domain"/>
    <property type="match status" value="1"/>
</dbReference>
<dbReference type="GO" id="GO:0005737">
    <property type="term" value="C:cytoplasm"/>
    <property type="evidence" value="ECO:0007669"/>
    <property type="project" value="TreeGrafter"/>
</dbReference>
<evidence type="ECO:0000256" key="1">
    <source>
        <dbReference type="ARBA" id="ARBA00023002"/>
    </source>
</evidence>
<keyword evidence="5" id="KW-1185">Reference proteome</keyword>
<dbReference type="SUPFAM" id="SSF51905">
    <property type="entry name" value="FAD/NAD(P)-binding domain"/>
    <property type="match status" value="1"/>
</dbReference>
<dbReference type="RefSeq" id="WP_087007883.1">
    <property type="nucleotide sequence ID" value="NZ_FWFF01000017.1"/>
</dbReference>
<dbReference type="EMBL" id="FWFF01000017">
    <property type="protein sequence ID" value="SLM99147.1"/>
    <property type="molecule type" value="Genomic_DNA"/>
</dbReference>